<dbReference type="PROSITE" id="PS50126">
    <property type="entry name" value="S1"/>
    <property type="match status" value="1"/>
</dbReference>
<dbReference type="NCBIfam" id="TIGR00757">
    <property type="entry name" value="RNaseEG"/>
    <property type="match status" value="1"/>
</dbReference>
<evidence type="ECO:0000259" key="6">
    <source>
        <dbReference type="PROSITE" id="PS50126"/>
    </source>
</evidence>
<dbReference type="AlphaFoldDB" id="A0A840QSQ4"/>
<comment type="caution">
    <text evidence="7">The sequence shown here is derived from an EMBL/GenBank/DDBJ whole genome shotgun (WGS) entry which is preliminary data.</text>
</comment>
<evidence type="ECO:0000256" key="5">
    <source>
        <dbReference type="ARBA" id="ARBA00022884"/>
    </source>
</evidence>
<evidence type="ECO:0000256" key="1">
    <source>
        <dbReference type="ARBA" id="ARBA00001946"/>
    </source>
</evidence>
<dbReference type="InterPro" id="IPR012340">
    <property type="entry name" value="NA-bd_OB-fold"/>
</dbReference>
<evidence type="ECO:0000256" key="4">
    <source>
        <dbReference type="ARBA" id="ARBA00022842"/>
    </source>
</evidence>
<keyword evidence="3 7" id="KW-0378">Hydrolase</keyword>
<sequence>MKRIIMNANTDEKRVALIEEGQVVEWMIDSPDTSPLVGNIYKGRVVNILPGMQAAFVDIGLQKNAYLPLNELLAWQWISQEDPDQKRRAKIQSFLTEGQEVFVQVTKEPTGSKGAKLTEVIELPGKYLVYLPKANYVAVSRRIEDEKRGELRKFANNERQLDEGVIIRTEAAKISPTYLQNDWSFLRRRWERIVEYSKQLRTPTKIHHGSSMIDRLIRQSFIDSETEVITDDRVVYHTLNDYLSYTDDLSPSQLSLYQGYDDIFSHYELKQVLQQTLLSRVELLNGGYIDIEKTEAMTVIDVNTGTFVGKDTHEETMRNMNIQAAKTIATEIRKRSIGGIVLIDFIDMKQERSQSDVLRALEHSFRDDPMRVKIQGFTKLGLVEMTRKKAYHEVSELLTEPCTTCQGSGRVLGKSSQMYELERLLYEFQGNDAEALIVEVPSFIADKWLENHAQKLTDIEAVISKTIYLIKRTNTEKGEVRFVGKKEHAKARWQRLLIEYNS</sequence>
<comment type="cofactor">
    <cofactor evidence="1">
        <name>Mg(2+)</name>
        <dbReference type="ChEBI" id="CHEBI:18420"/>
    </cofactor>
</comment>
<evidence type="ECO:0000313" key="8">
    <source>
        <dbReference type="Proteomes" id="UP000551878"/>
    </source>
</evidence>
<dbReference type="Pfam" id="PF10150">
    <property type="entry name" value="RNase_E_G"/>
    <property type="match status" value="1"/>
</dbReference>
<evidence type="ECO:0000256" key="2">
    <source>
        <dbReference type="ARBA" id="ARBA00022723"/>
    </source>
</evidence>
<gene>
    <name evidence="7" type="ORF">HNQ41_002595</name>
</gene>
<dbReference type="PANTHER" id="PTHR30001">
    <property type="entry name" value="RIBONUCLEASE"/>
    <property type="match status" value="1"/>
</dbReference>
<keyword evidence="5" id="KW-0694">RNA-binding</keyword>
<dbReference type="GO" id="GO:0046872">
    <property type="term" value="F:metal ion binding"/>
    <property type="evidence" value="ECO:0007669"/>
    <property type="project" value="UniProtKB-KW"/>
</dbReference>
<dbReference type="GO" id="GO:0006364">
    <property type="term" value="P:rRNA processing"/>
    <property type="evidence" value="ECO:0007669"/>
    <property type="project" value="TreeGrafter"/>
</dbReference>
<proteinExistence type="predicted"/>
<dbReference type="Gene3D" id="2.40.50.140">
    <property type="entry name" value="Nucleic acid-binding proteins"/>
    <property type="match status" value="1"/>
</dbReference>
<keyword evidence="2" id="KW-0479">Metal-binding</keyword>
<dbReference type="InterPro" id="IPR004659">
    <property type="entry name" value="RNase_E/G"/>
</dbReference>
<name>A0A840QSQ4_9BACI</name>
<keyword evidence="8" id="KW-1185">Reference proteome</keyword>
<evidence type="ECO:0000256" key="3">
    <source>
        <dbReference type="ARBA" id="ARBA00022801"/>
    </source>
</evidence>
<dbReference type="PANTHER" id="PTHR30001:SF0">
    <property type="entry name" value="RIBONUCLEASE G"/>
    <property type="match status" value="1"/>
</dbReference>
<protein>
    <submittedName>
        <fullName evidence="7">Ribonuclease G</fullName>
        <ecNumber evidence="7">3.1.26.-</ecNumber>
    </submittedName>
</protein>
<organism evidence="7 8">
    <name type="scientific">Texcoconibacillus texcoconensis</name>
    <dbReference type="NCBI Taxonomy" id="1095777"/>
    <lineage>
        <taxon>Bacteria</taxon>
        <taxon>Bacillati</taxon>
        <taxon>Bacillota</taxon>
        <taxon>Bacilli</taxon>
        <taxon>Bacillales</taxon>
        <taxon>Bacillaceae</taxon>
        <taxon>Texcoconibacillus</taxon>
    </lineage>
</organism>
<dbReference type="GO" id="GO:0004540">
    <property type="term" value="F:RNA nuclease activity"/>
    <property type="evidence" value="ECO:0007669"/>
    <property type="project" value="InterPro"/>
</dbReference>
<dbReference type="GO" id="GO:0005737">
    <property type="term" value="C:cytoplasm"/>
    <property type="evidence" value="ECO:0007669"/>
    <property type="project" value="TreeGrafter"/>
</dbReference>
<dbReference type="InterPro" id="IPR019307">
    <property type="entry name" value="RNA-bd_AU-1/RNase_E/G"/>
</dbReference>
<dbReference type="GO" id="GO:0016787">
    <property type="term" value="F:hydrolase activity"/>
    <property type="evidence" value="ECO:0007669"/>
    <property type="project" value="UniProtKB-KW"/>
</dbReference>
<dbReference type="SMART" id="SM00316">
    <property type="entry name" value="S1"/>
    <property type="match status" value="1"/>
</dbReference>
<dbReference type="RefSeq" id="WP_184664804.1">
    <property type="nucleotide sequence ID" value="NZ_JACHHB010000012.1"/>
</dbReference>
<accession>A0A840QSQ4</accession>
<dbReference type="EMBL" id="JACHHB010000012">
    <property type="protein sequence ID" value="MBB5174380.1"/>
    <property type="molecule type" value="Genomic_DNA"/>
</dbReference>
<feature type="domain" description="S1 motif" evidence="6">
    <location>
        <begin position="38"/>
        <end position="120"/>
    </location>
</feature>
<dbReference type="SUPFAM" id="SSF50249">
    <property type="entry name" value="Nucleic acid-binding proteins"/>
    <property type="match status" value="1"/>
</dbReference>
<keyword evidence="4" id="KW-0460">Magnesium</keyword>
<dbReference type="Proteomes" id="UP000551878">
    <property type="component" value="Unassembled WGS sequence"/>
</dbReference>
<dbReference type="InterPro" id="IPR003029">
    <property type="entry name" value="S1_domain"/>
</dbReference>
<dbReference type="Gene3D" id="3.40.1260.20">
    <property type="entry name" value="Ribonuclease E, catalytic domain"/>
    <property type="match status" value="1"/>
</dbReference>
<dbReference type="CDD" id="cd04453">
    <property type="entry name" value="S1_RNase_E"/>
    <property type="match status" value="1"/>
</dbReference>
<evidence type="ECO:0000313" key="7">
    <source>
        <dbReference type="EMBL" id="MBB5174380.1"/>
    </source>
</evidence>
<dbReference type="GO" id="GO:0003723">
    <property type="term" value="F:RNA binding"/>
    <property type="evidence" value="ECO:0007669"/>
    <property type="project" value="UniProtKB-KW"/>
</dbReference>
<reference evidence="7 8" key="1">
    <citation type="submission" date="2020-08" db="EMBL/GenBank/DDBJ databases">
        <title>Genomic Encyclopedia of Type Strains, Phase IV (KMG-IV): sequencing the most valuable type-strain genomes for metagenomic binning, comparative biology and taxonomic classification.</title>
        <authorList>
            <person name="Goeker M."/>
        </authorList>
    </citation>
    <scope>NUCLEOTIDE SEQUENCE [LARGE SCALE GENOMIC DNA]</scope>
    <source>
        <strain evidence="7 8">DSM 24696</strain>
    </source>
</reference>
<dbReference type="EC" id="3.1.26.-" evidence="7"/>